<dbReference type="InterPro" id="IPR001631">
    <property type="entry name" value="TopoI"/>
</dbReference>
<dbReference type="InterPro" id="IPR048045">
    <property type="entry name" value="Topoisomer_I_DNA-bd"/>
</dbReference>
<comment type="function">
    <text evidence="9">Releases the supercoiling and torsional tension of DNA introduced during the DNA replication and transcription by transiently cleaving and rejoining one strand of the DNA duplex. Introduces a single-strand break via transesterification at the specific target site 5'-[CT]CCTTp site in duplex DNA. The scissile phosphodiester is attacked by the catalytic tyrosine of the enzyme, resulting in the formation of a DNA-(3'-phosphotyrosyl)-enzyme intermediate and the expulsion of a 5'-OH DNA strand. The free DNA strand then undergoes passage around the unbroken strand thus removing DNA supercoils. Finally, in the religation step, the DNA 5'-OH attacks the covalent intermediate to expel the active-site tyrosine and restore the DNA phosphodiester backbone.</text>
</comment>
<organism evidence="13 14">
    <name type="scientific">Geodia barretti</name>
    <name type="common">Barrett's horny sponge</name>
    <dbReference type="NCBI Taxonomy" id="519541"/>
    <lineage>
        <taxon>Eukaryota</taxon>
        <taxon>Metazoa</taxon>
        <taxon>Porifera</taxon>
        <taxon>Demospongiae</taxon>
        <taxon>Heteroscleromorpha</taxon>
        <taxon>Tetractinellida</taxon>
        <taxon>Astrophorina</taxon>
        <taxon>Geodiidae</taxon>
        <taxon>Geodia</taxon>
    </lineage>
</organism>
<dbReference type="FunFam" id="3.90.15.10:FF:000001">
    <property type="entry name" value="DNA topoisomerase I"/>
    <property type="match status" value="1"/>
</dbReference>
<dbReference type="InterPro" id="IPR013499">
    <property type="entry name" value="TopoI_euk"/>
</dbReference>
<evidence type="ECO:0000256" key="9">
    <source>
        <dbReference type="RuleBase" id="RU365101"/>
    </source>
</evidence>
<sequence length="898" mass="101927">MSLDPTEELVARKLKSTRSWDIVFGRPFFFRHTSDTVSTTLGDGGVVSKKGEMEAEQKPVGAKAVHLPPTLDAAESSPTKRPRLDGAKPKNKKEKHKHKHKNKDHHHHKHSGSESKPVKPVDGSRPNGKVSSSVKKEPVTPVKRKPMISESDDDDMIPLAVSRVKAPKEAPAVVAAAQMTPPTSSRPHPLPVKEEVNRSTADPKPKVVPMVKRESSADENGGPLAKKKSQPAPTVKAKEEPVTASPSKPPSARKRKKSPSDLNDDVEDFTPKKSKMASKSKATPTPKAKAKATPTSEKKESKSPRATGKKATPKSTEASPQKGGGRRKKEEAQEVWKWWLEDKHPEGVKWVTLEHKGPYFAPAYERLPRGVQLMYNGNQMELSEGAEEAAGFFAKMLDHDYTKKDIFCDNFFADWRKEMTREEAARIKDLQKCDFTQIHEHYKERSEARKAMTKEEKKKLKEENDKIAEEYGWAVVDGHRQKIGNFKTEPPGLFRGRGDHPKQGRIKRRIEAEDVTINIGKGVSVPEPPEGHQWKSVQHDNKVTWLASWTENIQGAIKYVMLNPTSKIKGEKDWQKYETSRKLKTKVDDLRTQYAEDWKSKEMKVRQIGVAMYFIDKLALRAGNEKDSDETADTVGCCSLRVEHITLHEELDGKEFVVEFDFLGKDSIRYYNRVPVEKQAFKNLKLFVKDKQPSDDLFDRLTTTVLNKYLQEQMEGLTAKVFRTYNASITLQEQLEELTVEEETVPSKILSYNRANRAVAILCNHQRAPPKTFDQQLSNLQGKVSAKEETILEVKAEVKALKKEAKASRDPKVVKKLESKKKRLGQLEEQLQKLEVQATDKQENKEIALGTSKLNYLDPRISVAWCRKWDVQIEKIYNKTQREKFAWAIDMADEDFVF</sequence>
<feature type="compositionally biased region" description="Basic and acidic residues" evidence="11">
    <location>
        <begin position="191"/>
        <end position="216"/>
    </location>
</feature>
<dbReference type="InterPro" id="IPR008336">
    <property type="entry name" value="TopoI_DNA-bd_euk"/>
</dbReference>
<dbReference type="GO" id="GO:0006260">
    <property type="term" value="P:DNA replication"/>
    <property type="evidence" value="ECO:0007669"/>
    <property type="project" value="TreeGrafter"/>
</dbReference>
<dbReference type="InterPro" id="IPR051062">
    <property type="entry name" value="Topoisomerase_IB"/>
</dbReference>
<dbReference type="InterPro" id="IPR011010">
    <property type="entry name" value="DNA_brk_join_enz"/>
</dbReference>
<dbReference type="FunFam" id="1.10.132.10:FF:000001">
    <property type="entry name" value="DNA topoisomerase I"/>
    <property type="match status" value="1"/>
</dbReference>
<dbReference type="Gene3D" id="1.10.10.41">
    <property type="entry name" value="Yeast DNA topoisomerase - domain 1"/>
    <property type="match status" value="1"/>
</dbReference>
<evidence type="ECO:0000256" key="6">
    <source>
        <dbReference type="ARBA" id="ARBA00023235"/>
    </source>
</evidence>
<feature type="coiled-coil region" evidence="10">
    <location>
        <begin position="777"/>
        <end position="844"/>
    </location>
</feature>
<dbReference type="PRINTS" id="PR00416">
    <property type="entry name" value="EUTPISMRASEI"/>
</dbReference>
<dbReference type="Pfam" id="PF14370">
    <property type="entry name" value="Topo_C_assoc"/>
    <property type="match status" value="1"/>
</dbReference>
<dbReference type="FunFam" id="1.10.10.41:FF:000001">
    <property type="entry name" value="DNA topoisomerase I"/>
    <property type="match status" value="1"/>
</dbReference>
<dbReference type="GO" id="GO:0003677">
    <property type="term" value="F:DNA binding"/>
    <property type="evidence" value="ECO:0007669"/>
    <property type="project" value="UniProtKB-UniRule"/>
</dbReference>
<comment type="similarity">
    <text evidence="3 8 9">Belongs to the type IB topoisomerase family.</text>
</comment>
<dbReference type="CDD" id="cd00659">
    <property type="entry name" value="Topo_IB_C"/>
    <property type="match status" value="1"/>
</dbReference>
<dbReference type="PANTHER" id="PTHR10290">
    <property type="entry name" value="DNA TOPOISOMERASE I"/>
    <property type="match status" value="1"/>
</dbReference>
<name>A0AA35WXZ1_GEOBA</name>
<dbReference type="Gene3D" id="1.10.132.10">
    <property type="match status" value="1"/>
</dbReference>
<dbReference type="GO" id="GO:0005694">
    <property type="term" value="C:chromosome"/>
    <property type="evidence" value="ECO:0007669"/>
    <property type="project" value="InterPro"/>
</dbReference>
<keyword evidence="14" id="KW-1185">Reference proteome</keyword>
<dbReference type="FunFam" id="2.170.11.10:FF:000001">
    <property type="entry name" value="DNA topoisomerase I"/>
    <property type="match status" value="1"/>
</dbReference>
<comment type="caution">
    <text evidence="13">The sequence shown here is derived from an EMBL/GenBank/DDBJ whole genome shotgun (WGS) entry which is preliminary data.</text>
</comment>
<accession>A0AA35WXZ1</accession>
<dbReference type="InterPro" id="IPR013500">
    <property type="entry name" value="TopoI_cat_euk"/>
</dbReference>
<dbReference type="SMART" id="SM00435">
    <property type="entry name" value="TOPEUc"/>
    <property type="match status" value="1"/>
</dbReference>
<dbReference type="InterPro" id="IPR036202">
    <property type="entry name" value="TopoI_DNA-bd_euk_N_sf"/>
</dbReference>
<feature type="coiled-coil region" evidence="10">
    <location>
        <begin position="443"/>
        <end position="470"/>
    </location>
</feature>
<keyword evidence="6 8" id="KW-0413">Isomerase</keyword>
<reference evidence="13" key="1">
    <citation type="submission" date="2023-03" db="EMBL/GenBank/DDBJ databases">
        <authorList>
            <person name="Steffen K."/>
            <person name="Cardenas P."/>
        </authorList>
    </citation>
    <scope>NUCLEOTIDE SEQUENCE</scope>
</reference>
<evidence type="ECO:0000256" key="8">
    <source>
        <dbReference type="PROSITE-ProRule" id="PRU01382"/>
    </source>
</evidence>
<dbReference type="CDD" id="cd03488">
    <property type="entry name" value="Topoisomer_IB_N_htopoI_like"/>
    <property type="match status" value="1"/>
</dbReference>
<dbReference type="AlphaFoldDB" id="A0AA35WXZ1"/>
<dbReference type="InterPro" id="IPR013034">
    <property type="entry name" value="DNA_topo_DNA_db_N_dom1"/>
</dbReference>
<evidence type="ECO:0000256" key="4">
    <source>
        <dbReference type="ARBA" id="ARBA00023029"/>
    </source>
</evidence>
<evidence type="ECO:0000259" key="12">
    <source>
        <dbReference type="SMART" id="SM00435"/>
    </source>
</evidence>
<dbReference type="Pfam" id="PF02919">
    <property type="entry name" value="Topoisom_I_N"/>
    <property type="match status" value="1"/>
</dbReference>
<protein>
    <recommendedName>
        <fullName evidence="9">DNA topoisomerase I</fullName>
        <ecNumber evidence="9">5.6.2.1</ecNumber>
    </recommendedName>
    <alternativeName>
        <fullName evidence="9">DNA topoisomerase 1</fullName>
    </alternativeName>
</protein>
<feature type="region of interest" description="Disordered" evidence="11">
    <location>
        <begin position="486"/>
        <end position="505"/>
    </location>
</feature>
<dbReference type="InterPro" id="IPR025834">
    <property type="entry name" value="TopoI_C_dom"/>
</dbReference>
<dbReference type="PANTHER" id="PTHR10290:SF3">
    <property type="entry name" value="DNA TOPOISOMERASE 1"/>
    <property type="match status" value="1"/>
</dbReference>
<keyword evidence="5 8" id="KW-0238">DNA-binding</keyword>
<feature type="domain" description="DNA topoisomerase I eukaryotic-type" evidence="12">
    <location>
        <begin position="493"/>
        <end position="870"/>
    </location>
</feature>
<evidence type="ECO:0000256" key="2">
    <source>
        <dbReference type="ARBA" id="ARBA00004123"/>
    </source>
</evidence>
<feature type="compositionally biased region" description="Low complexity" evidence="11">
    <location>
        <begin position="279"/>
        <end position="295"/>
    </location>
</feature>
<proteinExistence type="inferred from homology"/>
<evidence type="ECO:0000313" key="14">
    <source>
        <dbReference type="Proteomes" id="UP001174909"/>
    </source>
</evidence>
<keyword evidence="4 8" id="KW-0799">Topoisomerase</keyword>
<comment type="subcellular location">
    <subcellularLocation>
        <location evidence="2">Nucleus</location>
    </subcellularLocation>
</comment>
<dbReference type="InterPro" id="IPR014727">
    <property type="entry name" value="TopoI_cat_a/b-sub_euk"/>
</dbReference>
<dbReference type="GO" id="GO:0007059">
    <property type="term" value="P:chromosome segregation"/>
    <property type="evidence" value="ECO:0007669"/>
    <property type="project" value="TreeGrafter"/>
</dbReference>
<dbReference type="PROSITE" id="PS00176">
    <property type="entry name" value="TOPO_IB_1"/>
    <property type="match status" value="1"/>
</dbReference>
<feature type="compositionally biased region" description="Basic residues" evidence="11">
    <location>
        <begin position="89"/>
        <end position="110"/>
    </location>
</feature>
<feature type="region of interest" description="Disordered" evidence="11">
    <location>
        <begin position="35"/>
        <end position="330"/>
    </location>
</feature>
<dbReference type="GO" id="GO:0003917">
    <property type="term" value="F:DNA topoisomerase type I (single strand cut, ATP-independent) activity"/>
    <property type="evidence" value="ECO:0007669"/>
    <property type="project" value="UniProtKB-UniRule"/>
</dbReference>
<dbReference type="EC" id="5.6.2.1" evidence="9"/>
<dbReference type="SUPFAM" id="SSF46596">
    <property type="entry name" value="Eukaryotic DNA topoisomerase I, dispensable insert domain"/>
    <property type="match status" value="1"/>
</dbReference>
<dbReference type="SUPFAM" id="SSF56349">
    <property type="entry name" value="DNA breaking-rejoining enzymes"/>
    <property type="match status" value="1"/>
</dbReference>
<keyword evidence="10" id="KW-0175">Coiled coil</keyword>
<evidence type="ECO:0000256" key="3">
    <source>
        <dbReference type="ARBA" id="ARBA00006645"/>
    </source>
</evidence>
<evidence type="ECO:0000256" key="11">
    <source>
        <dbReference type="SAM" id="MobiDB-lite"/>
    </source>
</evidence>
<dbReference type="InterPro" id="IPR013030">
    <property type="entry name" value="DNA_topo_DNA_db_N_dom2"/>
</dbReference>
<dbReference type="GO" id="GO:0005730">
    <property type="term" value="C:nucleolus"/>
    <property type="evidence" value="ECO:0007669"/>
    <property type="project" value="UniProtKB-ARBA"/>
</dbReference>
<feature type="active site" description="O-(3'-phospho-DNA)-tyrosine intermediate" evidence="8">
    <location>
        <position position="856"/>
    </location>
</feature>
<dbReference type="Gene3D" id="2.170.11.10">
    <property type="entry name" value="DNA Topoisomerase I, domain 2"/>
    <property type="match status" value="1"/>
</dbReference>
<dbReference type="InterPro" id="IPR018521">
    <property type="entry name" value="TopoIB_AS"/>
</dbReference>
<evidence type="ECO:0000256" key="5">
    <source>
        <dbReference type="ARBA" id="ARBA00023125"/>
    </source>
</evidence>
<evidence type="ECO:0000256" key="10">
    <source>
        <dbReference type="SAM" id="Coils"/>
    </source>
</evidence>
<dbReference type="PROSITE" id="PS52038">
    <property type="entry name" value="TOPO_IB_2"/>
    <property type="match status" value="1"/>
</dbReference>
<dbReference type="EMBL" id="CASHTH010002633">
    <property type="protein sequence ID" value="CAI8032891.1"/>
    <property type="molecule type" value="Genomic_DNA"/>
</dbReference>
<dbReference type="GO" id="GO:0006265">
    <property type="term" value="P:DNA topological change"/>
    <property type="evidence" value="ECO:0007669"/>
    <property type="project" value="UniProtKB-UniRule"/>
</dbReference>
<dbReference type="Proteomes" id="UP001174909">
    <property type="component" value="Unassembled WGS sequence"/>
</dbReference>
<dbReference type="Gene3D" id="3.90.15.10">
    <property type="entry name" value="Topoisomerase I, Chain A, domain 3"/>
    <property type="match status" value="1"/>
</dbReference>
<evidence type="ECO:0000256" key="7">
    <source>
        <dbReference type="ARBA" id="ARBA00023242"/>
    </source>
</evidence>
<dbReference type="Pfam" id="PF01028">
    <property type="entry name" value="Topoisom_I"/>
    <property type="match status" value="1"/>
</dbReference>
<dbReference type="SUPFAM" id="SSF56741">
    <property type="entry name" value="Eukaryotic DNA topoisomerase I, N-terminal DNA-binding fragment"/>
    <property type="match status" value="1"/>
</dbReference>
<dbReference type="InterPro" id="IPR014711">
    <property type="entry name" value="TopoI_cat_a-hlx-sub_euk"/>
</dbReference>
<comment type="catalytic activity">
    <reaction evidence="1 8 9">
        <text>ATP-independent breakage of single-stranded DNA, followed by passage and rejoining.</text>
        <dbReference type="EC" id="5.6.2.1"/>
    </reaction>
</comment>
<gene>
    <name evidence="13" type="ORF">GBAR_LOCUS18562</name>
</gene>
<evidence type="ECO:0000256" key="1">
    <source>
        <dbReference type="ARBA" id="ARBA00000213"/>
    </source>
</evidence>
<keyword evidence="7" id="KW-0539">Nucleus</keyword>
<evidence type="ECO:0000313" key="13">
    <source>
        <dbReference type="EMBL" id="CAI8032891.1"/>
    </source>
</evidence>